<protein>
    <recommendedName>
        <fullName evidence="5">Nudix hydrolase domain-containing protein</fullName>
    </recommendedName>
</protein>
<dbReference type="EMBL" id="QUTE01001675">
    <property type="protein sequence ID" value="RHZ41141.1"/>
    <property type="molecule type" value="Genomic_DNA"/>
</dbReference>
<dbReference type="PROSITE" id="PS51462">
    <property type="entry name" value="NUDIX"/>
    <property type="match status" value="1"/>
</dbReference>
<dbReference type="InterPro" id="IPR000086">
    <property type="entry name" value="NUDIX_hydrolase_dom"/>
</dbReference>
<evidence type="ECO:0000256" key="4">
    <source>
        <dbReference type="ARBA" id="ARBA00022842"/>
    </source>
</evidence>
<organism evidence="8 14">
    <name type="scientific">Aphanomyces astaci</name>
    <name type="common">Crayfish plague agent</name>
    <dbReference type="NCBI Taxonomy" id="112090"/>
    <lineage>
        <taxon>Eukaryota</taxon>
        <taxon>Sar</taxon>
        <taxon>Stramenopiles</taxon>
        <taxon>Oomycota</taxon>
        <taxon>Saprolegniomycetes</taxon>
        <taxon>Saprolegniales</taxon>
        <taxon>Verrucalvaceae</taxon>
        <taxon>Aphanomyces</taxon>
    </lineage>
</organism>
<dbReference type="PANTHER" id="PTHR12629">
    <property type="entry name" value="DIPHOSPHOINOSITOL POLYPHOSPHATE PHOSPHOHYDROLASE"/>
    <property type="match status" value="1"/>
</dbReference>
<evidence type="ECO:0000313" key="17">
    <source>
        <dbReference type="Proteomes" id="UP000275652"/>
    </source>
</evidence>
<sequence>MLHGTTAPLQQSRVGRENQRYDGDVRLIVCIVPLSPTGQVLLISSSKHKDGWILPKGGWESDESVEACATRELEEEAGVEGSVLRPLGEVDYVSGNSGAVGKPSRLLGVSVRVTKEYDEWSECKDRKRQWVDVDTARTLLGSRPELLEMLQRATS</sequence>
<dbReference type="Proteomes" id="UP000266196">
    <property type="component" value="Unassembled WGS sequence"/>
</dbReference>
<evidence type="ECO:0000313" key="15">
    <source>
        <dbReference type="Proteomes" id="UP000266196"/>
    </source>
</evidence>
<evidence type="ECO:0000313" key="18">
    <source>
        <dbReference type="Proteomes" id="UP000283543"/>
    </source>
</evidence>
<dbReference type="Gene3D" id="3.90.79.10">
    <property type="entry name" value="Nucleoside Triphosphate Pyrophosphohydrolase"/>
    <property type="match status" value="1"/>
</dbReference>
<evidence type="ECO:0000313" key="6">
    <source>
        <dbReference type="EMBL" id="RHY24446.1"/>
    </source>
</evidence>
<dbReference type="GO" id="GO:0005737">
    <property type="term" value="C:cytoplasm"/>
    <property type="evidence" value="ECO:0007669"/>
    <property type="project" value="TreeGrafter"/>
</dbReference>
<dbReference type="EMBL" id="QUSZ01001864">
    <property type="protein sequence ID" value="RHY24446.1"/>
    <property type="molecule type" value="Genomic_DNA"/>
</dbReference>
<dbReference type="InterPro" id="IPR047198">
    <property type="entry name" value="DDP-like_NUDIX"/>
</dbReference>
<reference evidence="13 14" key="2">
    <citation type="submission" date="2018-08" db="EMBL/GenBank/DDBJ databases">
        <title>Aphanomyces genome sequencing and annotation.</title>
        <authorList>
            <person name="Minardi D."/>
            <person name="Oidtmann B."/>
            <person name="Van Der Giezen M."/>
            <person name="Studholme D.J."/>
        </authorList>
    </citation>
    <scope>NUCLEOTIDE SEQUENCE [LARGE SCALE GENOMIC DNA]</scope>
    <source>
        <strain evidence="11 15">197901</strain>
        <strain evidence="7 16">D2</strain>
        <strain evidence="10 19">Da</strain>
        <strain evidence="6 13">Kv</strain>
        <strain evidence="8 14">SA</strain>
        <strain evidence="9 18">Si</strain>
    </source>
</reference>
<evidence type="ECO:0000313" key="12">
    <source>
        <dbReference type="EMBL" id="RLO08899.1"/>
    </source>
</evidence>
<evidence type="ECO:0000313" key="19">
    <source>
        <dbReference type="Proteomes" id="UP000285430"/>
    </source>
</evidence>
<dbReference type="EMBL" id="QUTC01004842">
    <property type="protein sequence ID" value="RHY62056.1"/>
    <property type="molecule type" value="Genomic_DNA"/>
</dbReference>
<evidence type="ECO:0000313" key="13">
    <source>
        <dbReference type="Proteomes" id="UP000265427"/>
    </source>
</evidence>
<feature type="domain" description="Nudix hydrolase" evidence="5">
    <location>
        <begin position="24"/>
        <end position="153"/>
    </location>
</feature>
<gene>
    <name evidence="12" type="ORF">DYB28_006820</name>
    <name evidence="7" type="ORF">DYB30_013665</name>
    <name evidence="11" type="ORF">DYB31_002428</name>
    <name evidence="9" type="ORF">DYB34_013272</name>
    <name evidence="6" type="ORF">DYB36_012633</name>
    <name evidence="10" type="ORF">DYB37_010126</name>
    <name evidence="8" type="ORF">DYB38_004704</name>
</gene>
<dbReference type="SUPFAM" id="SSF55811">
    <property type="entry name" value="Nudix"/>
    <property type="match status" value="1"/>
</dbReference>
<evidence type="ECO:0000313" key="8">
    <source>
        <dbReference type="EMBL" id="RHY62056.1"/>
    </source>
</evidence>
<dbReference type="Pfam" id="PF00293">
    <property type="entry name" value="NUDIX"/>
    <property type="match status" value="1"/>
</dbReference>
<dbReference type="AlphaFoldDB" id="A0A397DCH6"/>
<proteinExistence type="predicted"/>
<reference evidence="12 17" key="1">
    <citation type="journal article" date="2018" name="J. Invertebr. Pathol.">
        <title>New genotyping method for the causative agent of crayfish plague (Aphanomyces astaci) based on whole genome data.</title>
        <authorList>
            <person name="Minardi D."/>
            <person name="Studholme D.J."/>
            <person name="van der Giezen M."/>
            <person name="Pretto T."/>
            <person name="Oidtmann B."/>
        </authorList>
    </citation>
    <scope>NUCLEOTIDE SEQUENCE [LARGE SCALE GENOMIC DNA]</scope>
    <source>
        <strain evidence="12 17">KB13</strain>
    </source>
</reference>
<evidence type="ECO:0000256" key="2">
    <source>
        <dbReference type="ARBA" id="ARBA00022723"/>
    </source>
</evidence>
<dbReference type="GO" id="GO:0005634">
    <property type="term" value="C:nucleus"/>
    <property type="evidence" value="ECO:0007669"/>
    <property type="project" value="TreeGrafter"/>
</dbReference>
<dbReference type="EMBL" id="QUTI01020902">
    <property type="protein sequence ID" value="RLO08899.1"/>
    <property type="molecule type" value="Genomic_DNA"/>
</dbReference>
<evidence type="ECO:0000313" key="11">
    <source>
        <dbReference type="EMBL" id="RHZ41141.1"/>
    </source>
</evidence>
<dbReference type="Proteomes" id="UP000265427">
    <property type="component" value="Unassembled WGS sequence"/>
</dbReference>
<dbReference type="GO" id="GO:0016462">
    <property type="term" value="F:pyrophosphatase activity"/>
    <property type="evidence" value="ECO:0007669"/>
    <property type="project" value="InterPro"/>
</dbReference>
<dbReference type="InterPro" id="IPR020084">
    <property type="entry name" value="NUDIX_hydrolase_CS"/>
</dbReference>
<dbReference type="Proteomes" id="UP000275652">
    <property type="component" value="Unassembled WGS sequence"/>
</dbReference>
<dbReference type="PROSITE" id="PS00893">
    <property type="entry name" value="NUDIX_BOX"/>
    <property type="match status" value="1"/>
</dbReference>
<evidence type="ECO:0000259" key="5">
    <source>
        <dbReference type="PROSITE" id="PS51462"/>
    </source>
</evidence>
<evidence type="ECO:0000313" key="7">
    <source>
        <dbReference type="EMBL" id="RHY52086.1"/>
    </source>
</evidence>
<dbReference type="VEuPathDB" id="FungiDB:H257_16124"/>
<evidence type="ECO:0000313" key="10">
    <source>
        <dbReference type="EMBL" id="RHZ14572.1"/>
    </source>
</evidence>
<accession>A0A397DCH6</accession>
<dbReference type="PANTHER" id="PTHR12629:SF0">
    <property type="entry name" value="DIPHOSPHOINOSITOL-POLYPHOSPHATE DIPHOSPHATASE"/>
    <property type="match status" value="1"/>
</dbReference>
<dbReference type="EMBL" id="QUTB01003040">
    <property type="protein sequence ID" value="RHY69957.1"/>
    <property type="molecule type" value="Genomic_DNA"/>
</dbReference>
<keyword evidence="4" id="KW-0460">Magnesium</keyword>
<name>A0A397DCH6_APHAT</name>
<evidence type="ECO:0000313" key="16">
    <source>
        <dbReference type="Proteomes" id="UP000266643"/>
    </source>
</evidence>
<dbReference type="InterPro" id="IPR015797">
    <property type="entry name" value="NUDIX_hydrolase-like_dom_sf"/>
</dbReference>
<evidence type="ECO:0000256" key="1">
    <source>
        <dbReference type="ARBA" id="ARBA00001946"/>
    </source>
</evidence>
<dbReference type="Proteomes" id="UP000283543">
    <property type="component" value="Unassembled WGS sequence"/>
</dbReference>
<evidence type="ECO:0000313" key="14">
    <source>
        <dbReference type="Proteomes" id="UP000265716"/>
    </source>
</evidence>
<comment type="caution">
    <text evidence="8">The sequence shown here is derived from an EMBL/GenBank/DDBJ whole genome shotgun (WGS) entry which is preliminary data.</text>
</comment>
<dbReference type="EMBL" id="QUTD01007040">
    <property type="protein sequence ID" value="RHY52086.1"/>
    <property type="molecule type" value="Genomic_DNA"/>
</dbReference>
<comment type="cofactor">
    <cofactor evidence="1">
        <name>Mg(2+)</name>
        <dbReference type="ChEBI" id="CHEBI:18420"/>
    </cofactor>
</comment>
<dbReference type="Proteomes" id="UP000285430">
    <property type="component" value="Unassembled WGS sequence"/>
</dbReference>
<keyword evidence="2" id="KW-0479">Metal-binding</keyword>
<dbReference type="GO" id="GO:0046872">
    <property type="term" value="F:metal ion binding"/>
    <property type="evidence" value="ECO:0007669"/>
    <property type="project" value="UniProtKB-KW"/>
</dbReference>
<evidence type="ECO:0000256" key="3">
    <source>
        <dbReference type="ARBA" id="ARBA00022801"/>
    </source>
</evidence>
<keyword evidence="3" id="KW-0378">Hydrolase</keyword>
<dbReference type="Proteomes" id="UP000265716">
    <property type="component" value="Unassembled WGS sequence"/>
</dbReference>
<dbReference type="EMBL" id="QUTH01004289">
    <property type="protein sequence ID" value="RHZ14572.1"/>
    <property type="molecule type" value="Genomic_DNA"/>
</dbReference>
<dbReference type="CDD" id="cd04666">
    <property type="entry name" value="NUDIX_DIPP2_like_Nudt4"/>
    <property type="match status" value="1"/>
</dbReference>
<dbReference type="Proteomes" id="UP000266643">
    <property type="component" value="Unassembled WGS sequence"/>
</dbReference>
<evidence type="ECO:0000313" key="9">
    <source>
        <dbReference type="EMBL" id="RHY69957.1"/>
    </source>
</evidence>